<keyword evidence="5" id="KW-1185">Reference proteome</keyword>
<dbReference type="GO" id="GO:0005886">
    <property type="term" value="C:plasma membrane"/>
    <property type="evidence" value="ECO:0007669"/>
    <property type="project" value="UniProtKB-SubCell"/>
</dbReference>
<dbReference type="Proteomes" id="UP000451860">
    <property type="component" value="Unassembled WGS sequence"/>
</dbReference>
<feature type="transmembrane region" description="Helical" evidence="3">
    <location>
        <begin position="99"/>
        <end position="116"/>
    </location>
</feature>
<protein>
    <recommendedName>
        <fullName evidence="2">Biotin transporter</fullName>
    </recommendedName>
</protein>
<accession>A0A7J5UUJ4</accession>
<dbReference type="OrthoDB" id="1496139at2"/>
<dbReference type="PANTHER" id="PTHR34295:SF1">
    <property type="entry name" value="BIOTIN TRANSPORTER BIOY"/>
    <property type="match status" value="1"/>
</dbReference>
<dbReference type="GO" id="GO:0015225">
    <property type="term" value="F:biotin transmembrane transporter activity"/>
    <property type="evidence" value="ECO:0007669"/>
    <property type="project" value="UniProtKB-UniRule"/>
</dbReference>
<evidence type="ECO:0000313" key="4">
    <source>
        <dbReference type="EMBL" id="KAE8765954.1"/>
    </source>
</evidence>
<feature type="transmembrane region" description="Helical" evidence="3">
    <location>
        <begin position="128"/>
        <end position="150"/>
    </location>
</feature>
<organism evidence="4 5">
    <name type="scientific">Georgenia thermotolerans</name>
    <dbReference type="NCBI Taxonomy" id="527326"/>
    <lineage>
        <taxon>Bacteria</taxon>
        <taxon>Bacillati</taxon>
        <taxon>Actinomycetota</taxon>
        <taxon>Actinomycetes</taxon>
        <taxon>Micrococcales</taxon>
        <taxon>Bogoriellaceae</taxon>
        <taxon>Georgenia</taxon>
    </lineage>
</organism>
<keyword evidence="2" id="KW-0813">Transport</keyword>
<name>A0A7J5UUJ4_9MICO</name>
<feature type="transmembrane region" description="Helical" evidence="3">
    <location>
        <begin position="18"/>
        <end position="36"/>
    </location>
</feature>
<dbReference type="AlphaFoldDB" id="A0A7J5UUJ4"/>
<evidence type="ECO:0000256" key="2">
    <source>
        <dbReference type="PIRNR" id="PIRNR016661"/>
    </source>
</evidence>
<comment type="similarity">
    <text evidence="1 2">Belongs to the BioY family.</text>
</comment>
<keyword evidence="2 3" id="KW-0472">Membrane</keyword>
<gene>
    <name evidence="4" type="ORF">GB883_01220</name>
</gene>
<comment type="subcellular location">
    <subcellularLocation>
        <location evidence="2">Cell membrane</location>
        <topology evidence="2">Multi-pass membrane protein</topology>
    </subcellularLocation>
</comment>
<keyword evidence="3" id="KW-0812">Transmembrane</keyword>
<dbReference type="Pfam" id="PF02632">
    <property type="entry name" value="BioY"/>
    <property type="match status" value="1"/>
</dbReference>
<evidence type="ECO:0000313" key="5">
    <source>
        <dbReference type="Proteomes" id="UP000451860"/>
    </source>
</evidence>
<dbReference type="Gene3D" id="1.10.1760.20">
    <property type="match status" value="1"/>
</dbReference>
<feature type="transmembrane region" description="Helical" evidence="3">
    <location>
        <begin position="42"/>
        <end position="63"/>
    </location>
</feature>
<keyword evidence="3" id="KW-1133">Transmembrane helix</keyword>
<sequence length="199" mass="20434">MTVQPHGRVLADLLPRSAATNAALVVGGTALVGVLAQVSVPLWPVPITGQTLGVILVGASLGARRGAASLALYLVGGLAGLPIFANFTGGPLSVMKPSFGFVIGFVIAAYAIGWFAEHNWGATFWKSLAAFSIGSVIPFLVGVPYLGLMLGHLGQPNDLGTLMALGVTPFLLGGAIKALLAAGLLPLCWKAVRRIDRAR</sequence>
<dbReference type="PIRSF" id="PIRSF016661">
    <property type="entry name" value="BioY"/>
    <property type="match status" value="1"/>
</dbReference>
<dbReference type="InterPro" id="IPR003784">
    <property type="entry name" value="BioY"/>
</dbReference>
<evidence type="ECO:0000256" key="1">
    <source>
        <dbReference type="ARBA" id="ARBA00010692"/>
    </source>
</evidence>
<feature type="transmembrane region" description="Helical" evidence="3">
    <location>
        <begin position="170"/>
        <end position="189"/>
    </location>
</feature>
<evidence type="ECO:0000256" key="3">
    <source>
        <dbReference type="SAM" id="Phobius"/>
    </source>
</evidence>
<proteinExistence type="inferred from homology"/>
<dbReference type="EMBL" id="WHJE01000003">
    <property type="protein sequence ID" value="KAE8765954.1"/>
    <property type="molecule type" value="Genomic_DNA"/>
</dbReference>
<feature type="transmembrane region" description="Helical" evidence="3">
    <location>
        <begin position="70"/>
        <end position="87"/>
    </location>
</feature>
<reference evidence="4 5" key="1">
    <citation type="submission" date="2019-10" db="EMBL/GenBank/DDBJ databases">
        <title>Georgenia wutianyii sp. nov. and Georgenia yuyongxinii sp. nov. isolated from plateau pika (Ochotona curzoniae) in the Qinghai-Tibet plateau of China.</title>
        <authorList>
            <person name="Tian Z."/>
        </authorList>
    </citation>
    <scope>NUCLEOTIDE SEQUENCE [LARGE SCALE GENOMIC DNA]</scope>
    <source>
        <strain evidence="4 5">DSM 21501</strain>
    </source>
</reference>
<keyword evidence="2" id="KW-1003">Cell membrane</keyword>
<comment type="caution">
    <text evidence="4">The sequence shown here is derived from an EMBL/GenBank/DDBJ whole genome shotgun (WGS) entry which is preliminary data.</text>
</comment>
<dbReference type="PANTHER" id="PTHR34295">
    <property type="entry name" value="BIOTIN TRANSPORTER BIOY"/>
    <property type="match status" value="1"/>
</dbReference>